<gene>
    <name evidence="1" type="ORF">B7P43_G15327</name>
</gene>
<keyword evidence="2" id="KW-1185">Reference proteome</keyword>
<dbReference type="AlphaFoldDB" id="A0A2J7PYJ1"/>
<organism evidence="1 2">
    <name type="scientific">Cryptotermes secundus</name>
    <dbReference type="NCBI Taxonomy" id="105785"/>
    <lineage>
        <taxon>Eukaryota</taxon>
        <taxon>Metazoa</taxon>
        <taxon>Ecdysozoa</taxon>
        <taxon>Arthropoda</taxon>
        <taxon>Hexapoda</taxon>
        <taxon>Insecta</taxon>
        <taxon>Pterygota</taxon>
        <taxon>Neoptera</taxon>
        <taxon>Polyneoptera</taxon>
        <taxon>Dictyoptera</taxon>
        <taxon>Blattodea</taxon>
        <taxon>Blattoidea</taxon>
        <taxon>Termitoidae</taxon>
        <taxon>Kalotermitidae</taxon>
        <taxon>Cryptotermitinae</taxon>
        <taxon>Cryptotermes</taxon>
    </lineage>
</organism>
<accession>A0A2J7PYJ1</accession>
<dbReference type="EMBL" id="NEVH01020348">
    <property type="protein sequence ID" value="PNF21394.1"/>
    <property type="molecule type" value="Genomic_DNA"/>
</dbReference>
<protein>
    <submittedName>
        <fullName evidence="1">Uncharacterized protein</fullName>
    </submittedName>
</protein>
<name>A0A2J7PYJ1_9NEOP</name>
<evidence type="ECO:0000313" key="1">
    <source>
        <dbReference type="EMBL" id="PNF21394.1"/>
    </source>
</evidence>
<sequence>MFQRNLLPPSSGQETKPSCRNWYEYRAQDYSLPLPVSVPLLAMLGLLFYPEDEGIRCIRNNSNNSTDQSNL</sequence>
<comment type="caution">
    <text evidence="1">The sequence shown here is derived from an EMBL/GenBank/DDBJ whole genome shotgun (WGS) entry which is preliminary data.</text>
</comment>
<reference evidence="1 2" key="1">
    <citation type="submission" date="2017-12" db="EMBL/GenBank/DDBJ databases">
        <title>Hemimetabolous genomes reveal molecular basis of termite eusociality.</title>
        <authorList>
            <person name="Harrison M.C."/>
            <person name="Jongepier E."/>
            <person name="Robertson H.M."/>
            <person name="Arning N."/>
            <person name="Bitard-Feildel T."/>
            <person name="Chao H."/>
            <person name="Childers C.P."/>
            <person name="Dinh H."/>
            <person name="Doddapaneni H."/>
            <person name="Dugan S."/>
            <person name="Gowin J."/>
            <person name="Greiner C."/>
            <person name="Han Y."/>
            <person name="Hu H."/>
            <person name="Hughes D.S.T."/>
            <person name="Huylmans A.-K."/>
            <person name="Kemena C."/>
            <person name="Kremer L.P.M."/>
            <person name="Lee S.L."/>
            <person name="Lopez-Ezquerra A."/>
            <person name="Mallet L."/>
            <person name="Monroy-Kuhn J.M."/>
            <person name="Moser A."/>
            <person name="Murali S.C."/>
            <person name="Muzny D.M."/>
            <person name="Otani S."/>
            <person name="Piulachs M.-D."/>
            <person name="Poelchau M."/>
            <person name="Qu J."/>
            <person name="Schaub F."/>
            <person name="Wada-Katsumata A."/>
            <person name="Worley K.C."/>
            <person name="Xie Q."/>
            <person name="Ylla G."/>
            <person name="Poulsen M."/>
            <person name="Gibbs R.A."/>
            <person name="Schal C."/>
            <person name="Richards S."/>
            <person name="Belles X."/>
            <person name="Korb J."/>
            <person name="Bornberg-Bauer E."/>
        </authorList>
    </citation>
    <scope>NUCLEOTIDE SEQUENCE [LARGE SCALE GENOMIC DNA]</scope>
    <source>
        <tissue evidence="1">Whole body</tissue>
    </source>
</reference>
<proteinExistence type="predicted"/>
<evidence type="ECO:0000313" key="2">
    <source>
        <dbReference type="Proteomes" id="UP000235965"/>
    </source>
</evidence>
<dbReference type="Proteomes" id="UP000235965">
    <property type="component" value="Unassembled WGS sequence"/>
</dbReference>
<dbReference type="InParanoid" id="A0A2J7PYJ1"/>